<dbReference type="FunFam" id="3.90.190.10:FF:000017">
    <property type="entry name" value="receptor-type tyrosine-protein phosphatase-like N isoform X2"/>
    <property type="match status" value="1"/>
</dbReference>
<dbReference type="PROSITE" id="PS50056">
    <property type="entry name" value="TYR_PHOSPHATASE_2"/>
    <property type="match status" value="1"/>
</dbReference>
<comment type="subcellular location">
    <subcellularLocation>
        <location evidence="1">Cytoplasmic vesicle membrane</location>
        <topology evidence="1">Single-pass type I membrane protein</topology>
    </subcellularLocation>
</comment>
<evidence type="ECO:0000256" key="2">
    <source>
        <dbReference type="ARBA" id="ARBA00022692"/>
    </source>
</evidence>
<dbReference type="OMA" id="HMSETDI"/>
<reference evidence="11" key="2">
    <citation type="submission" date="2025-09" db="UniProtKB">
        <authorList>
            <consortium name="Ensembl"/>
        </authorList>
    </citation>
    <scope>IDENTIFICATION</scope>
</reference>
<keyword evidence="6" id="KW-0325">Glycoprotein</keyword>
<dbReference type="InterPro" id="IPR016130">
    <property type="entry name" value="Tyr_Pase_AS"/>
</dbReference>
<evidence type="ECO:0000256" key="1">
    <source>
        <dbReference type="ARBA" id="ARBA00004358"/>
    </source>
</evidence>
<evidence type="ECO:0000256" key="6">
    <source>
        <dbReference type="ARBA" id="ARBA00023180"/>
    </source>
</evidence>
<dbReference type="Proteomes" id="UP000694545">
    <property type="component" value="Unplaced"/>
</dbReference>
<dbReference type="Ensembl" id="ENSVKKT00000001020.1">
    <property type="protein sequence ID" value="ENSVKKP00000000985.1"/>
    <property type="gene ID" value="ENSVKKG00000000820.1"/>
</dbReference>
<dbReference type="GO" id="GO:0045202">
    <property type="term" value="C:synapse"/>
    <property type="evidence" value="ECO:0007669"/>
    <property type="project" value="TreeGrafter"/>
</dbReference>
<evidence type="ECO:0000256" key="5">
    <source>
        <dbReference type="ARBA" id="ARBA00023136"/>
    </source>
</evidence>
<dbReference type="GO" id="GO:0030141">
    <property type="term" value="C:secretory granule"/>
    <property type="evidence" value="ECO:0007669"/>
    <property type="project" value="InterPro"/>
</dbReference>
<protein>
    <submittedName>
        <fullName evidence="11">Protein tyrosine phosphatase receptor type N2</fullName>
    </submittedName>
</protein>
<name>A0A8D2IRH8_VARKO</name>
<dbReference type="AlphaFoldDB" id="A0A8D2IRH8"/>
<sequence length="382" mass="43437">NADVFLSYHLTQNFNLEAVQECSIYAGSNPHVHNELCRQRMAVKSSDHPEPLHTSRINSISSQFSDGTIPSPSARSSTSSWCEEPVQSNMDISTGHMILSYMEDHLKNKNRLDKEWEALCAYQAEPNATNMAHKEENAQKNRSQDVVAYDHCRICLKAENSHDNSDYINASPIMDHDPRNPAYIAAQGPLPSTVTDFWQMVWENGCVVIVMLTPLAENGVKQCYHYWPDEGSNLYHIYEVNLVSEHIWCEDFLVRSFYLKNLQTNETRTVTQFHFLTWHDQKVPASARSLLDFRRKVNKCYRGRSCPVIVHCSDGAGRSGTYILIDMVLNKMAKGAKEIDIAATLEHLRDQRPGMVQTKEQFEFALTAVAEEVNAILKALPQ</sequence>
<keyword evidence="3" id="KW-0732">Signal</keyword>
<dbReference type="Pfam" id="PF00102">
    <property type="entry name" value="Y_phosphatase"/>
    <property type="match status" value="1"/>
</dbReference>
<keyword evidence="4" id="KW-1133">Transmembrane helix</keyword>
<dbReference type="GO" id="GO:0030659">
    <property type="term" value="C:cytoplasmic vesicle membrane"/>
    <property type="evidence" value="ECO:0007669"/>
    <property type="project" value="UniProtKB-SubCell"/>
</dbReference>
<dbReference type="InterPro" id="IPR029021">
    <property type="entry name" value="Prot-tyrosine_phosphatase-like"/>
</dbReference>
<dbReference type="GO" id="GO:0035773">
    <property type="term" value="P:insulin secretion involved in cellular response to glucose stimulus"/>
    <property type="evidence" value="ECO:0007669"/>
    <property type="project" value="TreeGrafter"/>
</dbReference>
<evidence type="ECO:0000256" key="4">
    <source>
        <dbReference type="ARBA" id="ARBA00022989"/>
    </source>
</evidence>
<dbReference type="PRINTS" id="PR00700">
    <property type="entry name" value="PRTYPHPHTASE"/>
</dbReference>
<dbReference type="GO" id="GO:0004725">
    <property type="term" value="F:protein tyrosine phosphatase activity"/>
    <property type="evidence" value="ECO:0007669"/>
    <property type="project" value="InterPro"/>
</dbReference>
<evidence type="ECO:0000259" key="10">
    <source>
        <dbReference type="PROSITE" id="PS50056"/>
    </source>
</evidence>
<dbReference type="InterPro" id="IPR003595">
    <property type="entry name" value="Tyr_Pase_cat"/>
</dbReference>
<dbReference type="InterPro" id="IPR033522">
    <property type="entry name" value="IA-2/IA-2_beta"/>
</dbReference>
<dbReference type="InterPro" id="IPR000242">
    <property type="entry name" value="PTP_cat"/>
</dbReference>
<dbReference type="SMART" id="SM00404">
    <property type="entry name" value="PTPc_motif"/>
    <property type="match status" value="1"/>
</dbReference>
<keyword evidence="7" id="KW-0968">Cytoplasmic vesicle</keyword>
<feature type="domain" description="Tyrosine specific protein phosphatases" evidence="10">
    <location>
        <begin position="291"/>
        <end position="363"/>
    </location>
</feature>
<dbReference type="PROSITE" id="PS00383">
    <property type="entry name" value="TYR_PHOSPHATASE_1"/>
    <property type="match status" value="1"/>
</dbReference>
<evidence type="ECO:0000313" key="12">
    <source>
        <dbReference type="Proteomes" id="UP000694545"/>
    </source>
</evidence>
<keyword evidence="2" id="KW-0812">Transmembrane</keyword>
<feature type="domain" description="Tyrosine-protein phosphatase" evidence="9">
    <location>
        <begin position="112"/>
        <end position="372"/>
    </location>
</feature>
<evidence type="ECO:0000256" key="8">
    <source>
        <dbReference type="SAM" id="MobiDB-lite"/>
    </source>
</evidence>
<dbReference type="GO" id="GO:0051046">
    <property type="term" value="P:regulation of secretion"/>
    <property type="evidence" value="ECO:0007669"/>
    <property type="project" value="TreeGrafter"/>
</dbReference>
<keyword evidence="12" id="KW-1185">Reference proteome</keyword>
<accession>A0A8D2IRH8</accession>
<dbReference type="PANTHER" id="PTHR46106">
    <property type="entry name" value="IA-2 PROTEIN TYROSINE PHOSPHATASE, ISOFORM C"/>
    <property type="match status" value="1"/>
</dbReference>
<dbReference type="SMART" id="SM00194">
    <property type="entry name" value="PTPc"/>
    <property type="match status" value="1"/>
</dbReference>
<feature type="compositionally biased region" description="Low complexity" evidence="8">
    <location>
        <begin position="71"/>
        <end position="80"/>
    </location>
</feature>
<dbReference type="PANTHER" id="PTHR46106:SF5">
    <property type="entry name" value="RECEPTOR-TYPE TYROSINE-PROTEIN PHOSPHATASE N2"/>
    <property type="match status" value="1"/>
</dbReference>
<evidence type="ECO:0000256" key="3">
    <source>
        <dbReference type="ARBA" id="ARBA00022729"/>
    </source>
</evidence>
<feature type="region of interest" description="Disordered" evidence="8">
    <location>
        <begin position="61"/>
        <end position="83"/>
    </location>
</feature>
<proteinExistence type="predicted"/>
<dbReference type="SUPFAM" id="SSF52799">
    <property type="entry name" value="(Phosphotyrosine protein) phosphatases II"/>
    <property type="match status" value="1"/>
</dbReference>
<dbReference type="Gene3D" id="3.90.190.10">
    <property type="entry name" value="Protein tyrosine phosphatase superfamily"/>
    <property type="match status" value="1"/>
</dbReference>
<evidence type="ECO:0000313" key="11">
    <source>
        <dbReference type="Ensembl" id="ENSVKKP00000000985.1"/>
    </source>
</evidence>
<organism evidence="11 12">
    <name type="scientific">Varanus komodoensis</name>
    <name type="common">Komodo dragon</name>
    <dbReference type="NCBI Taxonomy" id="61221"/>
    <lineage>
        <taxon>Eukaryota</taxon>
        <taxon>Metazoa</taxon>
        <taxon>Chordata</taxon>
        <taxon>Craniata</taxon>
        <taxon>Vertebrata</taxon>
        <taxon>Euteleostomi</taxon>
        <taxon>Lepidosauria</taxon>
        <taxon>Squamata</taxon>
        <taxon>Bifurcata</taxon>
        <taxon>Unidentata</taxon>
        <taxon>Episquamata</taxon>
        <taxon>Toxicofera</taxon>
        <taxon>Anguimorpha</taxon>
        <taxon>Paleoanguimorpha</taxon>
        <taxon>Varanoidea</taxon>
        <taxon>Varanidae</taxon>
        <taxon>Varanus</taxon>
    </lineage>
</organism>
<dbReference type="PROSITE" id="PS50055">
    <property type="entry name" value="TYR_PHOSPHATASE_PTP"/>
    <property type="match status" value="1"/>
</dbReference>
<keyword evidence="5" id="KW-0472">Membrane</keyword>
<dbReference type="InterPro" id="IPR000387">
    <property type="entry name" value="Tyr_Pase_dom"/>
</dbReference>
<feature type="compositionally biased region" description="Polar residues" evidence="8">
    <location>
        <begin position="61"/>
        <end position="70"/>
    </location>
</feature>
<evidence type="ECO:0000259" key="9">
    <source>
        <dbReference type="PROSITE" id="PS50055"/>
    </source>
</evidence>
<dbReference type="CDD" id="cd14610">
    <property type="entry name" value="R-PTP-N2"/>
    <property type="match status" value="1"/>
</dbReference>
<evidence type="ECO:0000256" key="7">
    <source>
        <dbReference type="ARBA" id="ARBA00023329"/>
    </source>
</evidence>
<reference evidence="11" key="1">
    <citation type="submission" date="2025-08" db="UniProtKB">
        <authorList>
            <consortium name="Ensembl"/>
        </authorList>
    </citation>
    <scope>IDENTIFICATION</scope>
</reference>